<feature type="transmembrane region" description="Helical" evidence="1">
    <location>
        <begin position="350"/>
        <end position="369"/>
    </location>
</feature>
<gene>
    <name evidence="3" type="ORF">C8261_13665</name>
</gene>
<keyword evidence="1" id="KW-1133">Transmembrane helix</keyword>
<feature type="transmembrane region" description="Helical" evidence="1">
    <location>
        <begin position="272"/>
        <end position="292"/>
    </location>
</feature>
<keyword evidence="1" id="KW-0472">Membrane</keyword>
<dbReference type="Pfam" id="PF01757">
    <property type="entry name" value="Acyl_transf_3"/>
    <property type="match status" value="1"/>
</dbReference>
<dbReference type="GO" id="GO:0016020">
    <property type="term" value="C:membrane"/>
    <property type="evidence" value="ECO:0007669"/>
    <property type="project" value="TreeGrafter"/>
</dbReference>
<dbReference type="PANTHER" id="PTHR23028">
    <property type="entry name" value="ACETYLTRANSFERASE"/>
    <property type="match status" value="1"/>
</dbReference>
<name>A0A2T4ICK2_9RHOO</name>
<evidence type="ECO:0000259" key="2">
    <source>
        <dbReference type="Pfam" id="PF01757"/>
    </source>
</evidence>
<evidence type="ECO:0000256" key="1">
    <source>
        <dbReference type="SAM" id="Phobius"/>
    </source>
</evidence>
<comment type="caution">
    <text evidence="3">The sequence shown here is derived from an EMBL/GenBank/DDBJ whole genome shotgun (WGS) entry which is preliminary data.</text>
</comment>
<feature type="transmembrane region" description="Helical" evidence="1">
    <location>
        <begin position="188"/>
        <end position="209"/>
    </location>
</feature>
<evidence type="ECO:0000313" key="4">
    <source>
        <dbReference type="Proteomes" id="UP000241193"/>
    </source>
</evidence>
<sequence length="685" mass="76429">MIHYRREVDGLRALAVVPVILFHAGSDLLPGGFIGVDVFFVISGYLITSIILSEMDAGTFRLSQFWERRARRILPALFLVVSASIPAAFLLLDQFELHAFSKSVLAATMFYSNFHFWKDGGYFETAAELKPLLHTWSLAVEEQYYIFFPLLILMTWRFGKRGMVALLSMLALGSFGLCLWASQNAPDAAFFLLPMRLWELAVGAFIAFYGFRNNWKSDLGLAGETLSLTGLLLIVTAFLTYSSATPFPSYYALLPTLGAALLILFSTPANWVGRLLGSRVMVGIGLVSYSAYLWHQPVFAFLRHVYEELSPLTMLVGVGSVFCLSFLSWKFVELPFRNRVSIPRARFFKVIGALGVMIILLGGLGSQLFSSKARSGAETALAQALVGRDAVYASNMDERLFVKSRIAFETMHPDTLIIGSSRIMQVGANVLGGKPLNLAVSGASLEDGIALLGMAFERFQPETVLIGGDPWLFNGNSRQKRWRSIANEYNAAQMALKEGRMPPAINFEQRRESAAGFYDFYRAVNLSYNTFPAHDFHETRAKIRADGSRVYGLTYVSRTHDQGIRNIDRALDYSMKSYVFDAARQDDFERLVSHYKGRANVVIVLSPYHPAVYARMEKERRVFLEVEESFVAMGKRLGVKVAGSYNPAAVGCEATDFYDGMHPKESCMAKVLNSFVARALHTPRP</sequence>
<feature type="transmembrane region" description="Helical" evidence="1">
    <location>
        <begin position="143"/>
        <end position="159"/>
    </location>
</feature>
<dbReference type="GO" id="GO:0009103">
    <property type="term" value="P:lipopolysaccharide biosynthetic process"/>
    <property type="evidence" value="ECO:0007669"/>
    <property type="project" value="TreeGrafter"/>
</dbReference>
<dbReference type="RefSeq" id="WP_107494282.1">
    <property type="nucleotide sequence ID" value="NZ_PZKC01000012.1"/>
</dbReference>
<protein>
    <recommendedName>
        <fullName evidence="2">Acyltransferase 3 domain-containing protein</fullName>
    </recommendedName>
</protein>
<evidence type="ECO:0000313" key="3">
    <source>
        <dbReference type="EMBL" id="PTD95500.1"/>
    </source>
</evidence>
<accession>A0A2T4ICK2</accession>
<feature type="domain" description="Acyltransferase 3" evidence="2">
    <location>
        <begin position="7"/>
        <end position="328"/>
    </location>
</feature>
<dbReference type="GO" id="GO:0016747">
    <property type="term" value="F:acyltransferase activity, transferring groups other than amino-acyl groups"/>
    <property type="evidence" value="ECO:0007669"/>
    <property type="project" value="InterPro"/>
</dbReference>
<reference evidence="3 4" key="2">
    <citation type="submission" date="2018-04" db="EMBL/GenBank/DDBJ databases">
        <title>Thauera lacus sp. nov., isolated from an saline lake in Inner Mongolia, China.</title>
        <authorList>
            <person name="Liang Q.-Y."/>
        </authorList>
    </citation>
    <scope>NUCLEOTIDE SEQUENCE [LARGE SCALE GENOMIC DNA]</scope>
    <source>
        <strain evidence="3 4">D20</strain>
    </source>
</reference>
<feature type="transmembrane region" description="Helical" evidence="1">
    <location>
        <begin position="221"/>
        <end position="241"/>
    </location>
</feature>
<feature type="transmembrane region" description="Helical" evidence="1">
    <location>
        <begin position="247"/>
        <end position="265"/>
    </location>
</feature>
<feature type="transmembrane region" description="Helical" evidence="1">
    <location>
        <begin position="312"/>
        <end position="329"/>
    </location>
</feature>
<feature type="transmembrane region" description="Helical" evidence="1">
    <location>
        <begin position="73"/>
        <end position="92"/>
    </location>
</feature>
<keyword evidence="4" id="KW-1185">Reference proteome</keyword>
<dbReference type="EMBL" id="PZKC01000012">
    <property type="protein sequence ID" value="PTD95500.1"/>
    <property type="molecule type" value="Genomic_DNA"/>
</dbReference>
<proteinExistence type="predicted"/>
<keyword evidence="1" id="KW-0812">Transmembrane</keyword>
<feature type="transmembrane region" description="Helical" evidence="1">
    <location>
        <begin position="32"/>
        <end position="52"/>
    </location>
</feature>
<dbReference type="InterPro" id="IPR050879">
    <property type="entry name" value="Acyltransferase_3"/>
</dbReference>
<dbReference type="Proteomes" id="UP000241193">
    <property type="component" value="Unassembled WGS sequence"/>
</dbReference>
<reference evidence="3 4" key="1">
    <citation type="submission" date="2018-03" db="EMBL/GenBank/DDBJ databases">
        <authorList>
            <person name="Keele B.F."/>
        </authorList>
    </citation>
    <scope>NUCLEOTIDE SEQUENCE [LARGE SCALE GENOMIC DNA]</scope>
    <source>
        <strain evidence="3 4">D20</strain>
    </source>
</reference>
<organism evidence="3 4">
    <name type="scientific">Pseudothauera lacus</name>
    <dbReference type="NCBI Taxonomy" id="2136175"/>
    <lineage>
        <taxon>Bacteria</taxon>
        <taxon>Pseudomonadati</taxon>
        <taxon>Pseudomonadota</taxon>
        <taxon>Betaproteobacteria</taxon>
        <taxon>Rhodocyclales</taxon>
        <taxon>Zoogloeaceae</taxon>
        <taxon>Pseudothauera</taxon>
    </lineage>
</organism>
<dbReference type="InterPro" id="IPR002656">
    <property type="entry name" value="Acyl_transf_3_dom"/>
</dbReference>
<dbReference type="OrthoDB" id="9814807at2"/>
<dbReference type="AlphaFoldDB" id="A0A2T4ICK2"/>
<dbReference type="PANTHER" id="PTHR23028:SF53">
    <property type="entry name" value="ACYL_TRANSF_3 DOMAIN-CONTAINING PROTEIN"/>
    <property type="match status" value="1"/>
</dbReference>
<feature type="transmembrane region" description="Helical" evidence="1">
    <location>
        <begin position="164"/>
        <end position="182"/>
    </location>
</feature>